<dbReference type="OrthoDB" id="9897422at2"/>
<name>A0A516SD23_9NEIS</name>
<sequence>MFDCLDLSPAEFESPSADAGQDHVPSLPALDANQLDRRYAGRSWLHMAARKGRHAKLARAREVALYLDAEVQRLDDGSLLVLGLSLTGTLLLSERFGDDLAIRAQIAGERG</sequence>
<dbReference type="EMBL" id="CP041730">
    <property type="protein sequence ID" value="QDQ26055.1"/>
    <property type="molecule type" value="Genomic_DNA"/>
</dbReference>
<gene>
    <name evidence="1" type="ORF">FNU76_06665</name>
</gene>
<evidence type="ECO:0000313" key="1">
    <source>
        <dbReference type="EMBL" id="QDQ26055.1"/>
    </source>
</evidence>
<dbReference type="AlphaFoldDB" id="A0A516SD23"/>
<reference evidence="2" key="1">
    <citation type="submission" date="2019-07" db="EMBL/GenBank/DDBJ databases">
        <title>Chitinimonas sp. nov., isolated from Ny-Alesund, arctica soil.</title>
        <authorList>
            <person name="Xu Q."/>
            <person name="Peng F."/>
        </authorList>
    </citation>
    <scope>NUCLEOTIDE SEQUENCE [LARGE SCALE GENOMIC DNA]</scope>
    <source>
        <strain evidence="2">R3-44</strain>
    </source>
</reference>
<dbReference type="RefSeq" id="WP_144277454.1">
    <property type="nucleotide sequence ID" value="NZ_CP041730.1"/>
</dbReference>
<protein>
    <submittedName>
        <fullName evidence="1">Uncharacterized protein</fullName>
    </submittedName>
</protein>
<keyword evidence="2" id="KW-1185">Reference proteome</keyword>
<organism evidence="1 2">
    <name type="scientific">Chitinimonas arctica</name>
    <dbReference type="NCBI Taxonomy" id="2594795"/>
    <lineage>
        <taxon>Bacteria</taxon>
        <taxon>Pseudomonadati</taxon>
        <taxon>Pseudomonadota</taxon>
        <taxon>Betaproteobacteria</taxon>
        <taxon>Neisseriales</taxon>
        <taxon>Chitinibacteraceae</taxon>
        <taxon>Chitinimonas</taxon>
    </lineage>
</organism>
<dbReference type="Proteomes" id="UP000317550">
    <property type="component" value="Chromosome"/>
</dbReference>
<proteinExistence type="predicted"/>
<evidence type="ECO:0000313" key="2">
    <source>
        <dbReference type="Proteomes" id="UP000317550"/>
    </source>
</evidence>
<dbReference type="KEGG" id="cari:FNU76_06665"/>
<accession>A0A516SD23</accession>